<keyword evidence="6" id="KW-1185">Reference proteome</keyword>
<dbReference type="PROSITE" id="PS00061">
    <property type="entry name" value="ADH_SHORT"/>
    <property type="match status" value="1"/>
</dbReference>
<dbReference type="PANTHER" id="PTHR42901:SF1">
    <property type="entry name" value="ALCOHOL DEHYDROGENASE"/>
    <property type="match status" value="1"/>
</dbReference>
<dbReference type="PRINTS" id="PR00081">
    <property type="entry name" value="GDHRDH"/>
</dbReference>
<dbReference type="InterPro" id="IPR002347">
    <property type="entry name" value="SDR_fam"/>
</dbReference>
<proteinExistence type="inferred from homology"/>
<comment type="similarity">
    <text evidence="1">Belongs to the short-chain dehydrogenases/reductases (SDR) family.</text>
</comment>
<dbReference type="EMBL" id="LDXT01000086">
    <property type="protein sequence ID" value="KRT54908.1"/>
    <property type="molecule type" value="Genomic_DNA"/>
</dbReference>
<evidence type="ECO:0000256" key="1">
    <source>
        <dbReference type="ARBA" id="ARBA00006484"/>
    </source>
</evidence>
<dbReference type="AlphaFoldDB" id="A0A0T5YWH6"/>
<keyword evidence="2" id="KW-0560">Oxidoreductase</keyword>
<evidence type="ECO:0000313" key="3">
    <source>
        <dbReference type="EMBL" id="KRT54908.1"/>
    </source>
</evidence>
<organism evidence="3 6">
    <name type="scientific">endosymbiont of Ridgeia piscesae</name>
    <dbReference type="NCBI Taxonomy" id="54398"/>
    <lineage>
        <taxon>Bacteria</taxon>
        <taxon>Pseudomonadati</taxon>
        <taxon>Pseudomonadota</taxon>
        <taxon>Gammaproteobacteria</taxon>
        <taxon>sulfur-oxidizing symbionts</taxon>
    </lineage>
</organism>
<protein>
    <submittedName>
        <fullName evidence="3">NADP-dependent 3-hydroxy acid dehydrogenase YdfG</fullName>
    </submittedName>
</protein>
<dbReference type="Proteomes" id="UP000051276">
    <property type="component" value="Unassembled WGS sequence"/>
</dbReference>
<evidence type="ECO:0000313" key="5">
    <source>
        <dbReference type="Proteomes" id="UP000051276"/>
    </source>
</evidence>
<dbReference type="RefSeq" id="WP_057956038.1">
    <property type="nucleotide sequence ID" value="NZ_KQ556904.1"/>
</dbReference>
<evidence type="ECO:0000313" key="6">
    <source>
        <dbReference type="Proteomes" id="UP000051634"/>
    </source>
</evidence>
<dbReference type="Gene3D" id="3.40.50.720">
    <property type="entry name" value="NAD(P)-binding Rossmann-like Domain"/>
    <property type="match status" value="1"/>
</dbReference>
<dbReference type="OrthoDB" id="9810734at2"/>
<reference evidence="5 6" key="1">
    <citation type="submission" date="2015-11" db="EMBL/GenBank/DDBJ databases">
        <title>The genome of Candidatus Endoriftia persephone in Ridgeia piscesae and population structure of the North Eastern Pacific vestimentiferan symbionts.</title>
        <authorList>
            <person name="Perez M."/>
            <person name="Juniper K.S."/>
        </authorList>
    </citation>
    <scope>NUCLEOTIDE SEQUENCE [LARGE SCALE GENOMIC DNA]</scope>
    <source>
        <strain evidence="4">Ind10</strain>
        <strain evidence="3">Ind11</strain>
    </source>
</reference>
<gene>
    <name evidence="3" type="ORF">Ga0074115_11131</name>
    <name evidence="4" type="ORF">Ga0076813_16469</name>
</gene>
<evidence type="ECO:0000313" key="4">
    <source>
        <dbReference type="EMBL" id="KRT60027.1"/>
    </source>
</evidence>
<name>A0A0T5YWH6_9GAMM</name>
<dbReference type="SUPFAM" id="SSF51735">
    <property type="entry name" value="NAD(P)-binding Rossmann-fold domains"/>
    <property type="match status" value="1"/>
</dbReference>
<dbReference type="STRING" id="54398.Ga0074115_11131"/>
<dbReference type="InterPro" id="IPR020904">
    <property type="entry name" value="Sc_DH/Rdtase_CS"/>
</dbReference>
<sequence length="238" mass="26190">MPSRRRILVTGASRGIGAAISRRLLTEGCEVVGIARDFTDWDETEERFMPIALDLADLDKLPHQLGEIARLHPAIDGLVLNAGYGRFGSLEEFSYRQIVEMVNMNLLQHLFVARAFLPHIKQHGFGDLVIIGSEAALAGGRRGAVYSACKFALRGFAQSLRQETANSGLRVSLINPGMVDTGFFDELEFAPGQEPSQHLRPSDIADALWTVLSAPAGTVFDEIVLNPLHKVIQFKKRP</sequence>
<dbReference type="PANTHER" id="PTHR42901">
    <property type="entry name" value="ALCOHOL DEHYDROGENASE"/>
    <property type="match status" value="1"/>
</dbReference>
<dbReference type="Proteomes" id="UP000051634">
    <property type="component" value="Unassembled WGS sequence"/>
</dbReference>
<dbReference type="InterPro" id="IPR036291">
    <property type="entry name" value="NAD(P)-bd_dom_sf"/>
</dbReference>
<accession>A0A0T5YWH6</accession>
<dbReference type="GO" id="GO:0016491">
    <property type="term" value="F:oxidoreductase activity"/>
    <property type="evidence" value="ECO:0007669"/>
    <property type="project" value="UniProtKB-KW"/>
</dbReference>
<dbReference type="EMBL" id="LMXI01000048">
    <property type="protein sequence ID" value="KRT60027.1"/>
    <property type="molecule type" value="Genomic_DNA"/>
</dbReference>
<evidence type="ECO:0000256" key="2">
    <source>
        <dbReference type="ARBA" id="ARBA00023002"/>
    </source>
</evidence>
<dbReference type="Pfam" id="PF00106">
    <property type="entry name" value="adh_short"/>
    <property type="match status" value="1"/>
</dbReference>
<comment type="caution">
    <text evidence="3">The sequence shown here is derived from an EMBL/GenBank/DDBJ whole genome shotgun (WGS) entry which is preliminary data.</text>
</comment>
<dbReference type="CDD" id="cd05233">
    <property type="entry name" value="SDR_c"/>
    <property type="match status" value="1"/>
</dbReference>